<dbReference type="PROSITE" id="PS00304">
    <property type="entry name" value="SASP_1"/>
    <property type="match status" value="1"/>
</dbReference>
<evidence type="ECO:0000313" key="4">
    <source>
        <dbReference type="EMBL" id="AYQ74154.1"/>
    </source>
</evidence>
<reference evidence="4 5" key="1">
    <citation type="submission" date="2018-10" db="EMBL/GenBank/DDBJ databases">
        <title>Genome Sequence of Cohnella sp.</title>
        <authorList>
            <person name="Srinivasan S."/>
            <person name="Kim M.K."/>
        </authorList>
    </citation>
    <scope>NUCLEOTIDE SEQUENCE [LARGE SCALE GENOMIC DNA]</scope>
    <source>
        <strain evidence="4 5">18JY8-7</strain>
    </source>
</reference>
<protein>
    <submittedName>
        <fullName evidence="4">Alpha/beta-type small acid-soluble spore protein</fullName>
    </submittedName>
</protein>
<evidence type="ECO:0000256" key="2">
    <source>
        <dbReference type="ARBA" id="ARBA00005442"/>
    </source>
</evidence>
<dbReference type="AlphaFoldDB" id="A0A3G3K0U4"/>
<evidence type="ECO:0000256" key="1">
    <source>
        <dbReference type="ARBA" id="ARBA00003863"/>
    </source>
</evidence>
<dbReference type="KEGG" id="coh:EAV92_17240"/>
<dbReference type="Proteomes" id="UP000269097">
    <property type="component" value="Chromosome"/>
</dbReference>
<gene>
    <name evidence="4" type="ORF">EAV92_17240</name>
</gene>
<keyword evidence="3" id="KW-0238">DNA-binding</keyword>
<evidence type="ECO:0000256" key="3">
    <source>
        <dbReference type="ARBA" id="ARBA00023125"/>
    </source>
</evidence>
<name>A0A3G3K0U4_9BACL</name>
<proteinExistence type="inferred from homology"/>
<dbReference type="PANTHER" id="PTHR36107:SF1">
    <property type="entry name" value="SMALL, ACID-SOLUBLE SPORE PROTEIN A"/>
    <property type="match status" value="1"/>
</dbReference>
<dbReference type="Pfam" id="PF00269">
    <property type="entry name" value="SASP"/>
    <property type="match status" value="1"/>
</dbReference>
<accession>A0A3G3K0U4</accession>
<organism evidence="4 5">
    <name type="scientific">Cohnella candidum</name>
    <dbReference type="NCBI Taxonomy" id="2674991"/>
    <lineage>
        <taxon>Bacteria</taxon>
        <taxon>Bacillati</taxon>
        <taxon>Bacillota</taxon>
        <taxon>Bacilli</taxon>
        <taxon>Bacillales</taxon>
        <taxon>Paenibacillaceae</taxon>
        <taxon>Cohnella</taxon>
    </lineage>
</organism>
<comment type="function">
    <text evidence="1">SASP are bound to spore DNA. They are double-stranded DNA-binding proteins that cause DNA to change to an a-like conformation. They protect the DNA backbone from chemical and enzymatic cleavage and are thus involved in dormant spore's high resistance to UV light.</text>
</comment>
<dbReference type="RefSeq" id="WP_123042236.1">
    <property type="nucleotide sequence ID" value="NZ_CP033433.1"/>
</dbReference>
<dbReference type="PANTHER" id="PTHR36107">
    <property type="entry name" value="SMALL, ACID-SOLUBLE SPORE PROTEIN A"/>
    <property type="match status" value="1"/>
</dbReference>
<comment type="similarity">
    <text evidence="2">Belongs to the alpha/beta-type SASP family.</text>
</comment>
<dbReference type="EMBL" id="CP033433">
    <property type="protein sequence ID" value="AYQ74154.1"/>
    <property type="molecule type" value="Genomic_DNA"/>
</dbReference>
<dbReference type="InterPro" id="IPR001448">
    <property type="entry name" value="SASP_alpha/beta-type"/>
</dbReference>
<sequence>MAGSRRRKLVPECDPAIQQMKYEVAGELGIPIGGTSSLAGLDSEMAGELGSIGGTSGGQNYLGFITAREAGSIGGYITKRLVQQAEQQAQQTIL</sequence>
<evidence type="ECO:0000313" key="5">
    <source>
        <dbReference type="Proteomes" id="UP000269097"/>
    </source>
</evidence>
<dbReference type="InterPro" id="IPR038300">
    <property type="entry name" value="SASP_sf_alpha/beta"/>
</dbReference>
<dbReference type="GO" id="GO:0003690">
    <property type="term" value="F:double-stranded DNA binding"/>
    <property type="evidence" value="ECO:0007669"/>
    <property type="project" value="InterPro"/>
</dbReference>
<dbReference type="InterPro" id="IPR018126">
    <property type="entry name" value="SASP_alpha/beta-type_CS"/>
</dbReference>
<dbReference type="InterPro" id="IPR050847">
    <property type="entry name" value="SASP_DNA-binding"/>
</dbReference>
<keyword evidence="5" id="KW-1185">Reference proteome</keyword>
<dbReference type="GO" id="GO:0006265">
    <property type="term" value="P:DNA topological change"/>
    <property type="evidence" value="ECO:0007669"/>
    <property type="project" value="InterPro"/>
</dbReference>
<dbReference type="Gene3D" id="6.10.10.80">
    <property type="entry name" value="Small, acid-soluble spore protein, alpha/beta type-like"/>
    <property type="match status" value="1"/>
</dbReference>